<dbReference type="RefSeq" id="XP_042639010.1">
    <property type="nucleotide sequence ID" value="XM_042783076.1"/>
</dbReference>
<sequence length="597" mass="68250">MRVPPPKARRPWVRLQKLLTSWFIREDSWEQHLDKAHMQQQKRIQESPLLHAAKANDLCALKEHLLDGACDPRQRGNTVLHILTLQPNKTFACQMYNLLLSYDGREGDPLQSLDLVPNHQGLTPFKLAGVEGNTVMFQHLMQRRKHIQWTYGPLTSTLYDLTEIDSWGEEKSLLELVVSSRKRETLSDCNGVYHLYHDRLCALHHCSETEALFTQLDEPETRKALLLTLLPVVLLISELLQDAYVTFQDNIRLVGELVTVFGAVTILLVEIPDIFRVGATRYFGQTILGGPFHVIIITYACLVLVTMVMRLTSVNGEVVPMSFALVLGWCSVMFFARGFQMLGPFTIMIQKMIFGDLMRFCWLMAVVILGFASAFYIIFQTEDPNNLGHFYDYPMSLFSTFELFLTVIDGPANYDVDLPFMFSVVYCAFTVIATLLMLNLFIAMMGDTHWRVAHERDELWRAQVVATTVMLERKLPPCLWPRSGICGREYGLGDRWYLRVETHHDQKPLRVLRYVEAFKCPDKEDGQERLSEESPSVTENGTLARGSLALPTPSLSRTTSHSSSHRGWEILRRNTLGHVNLGLELGERVGEDKVYHI</sequence>
<name>A0AC54Z7U1_ORYAF</name>
<dbReference type="Proteomes" id="UP000694850">
    <property type="component" value="Unplaced"/>
</dbReference>
<accession>A0AC54Z7U1</accession>
<evidence type="ECO:0000313" key="2">
    <source>
        <dbReference type="RefSeq" id="XP_042639010.1"/>
    </source>
</evidence>
<gene>
    <name evidence="2" type="primary">LOC103210685</name>
</gene>
<keyword evidence="1" id="KW-1185">Reference proteome</keyword>
<protein>
    <submittedName>
        <fullName evidence="2">Transient receptor potential cation channel subfamily V member 5-like</fullName>
    </submittedName>
</protein>
<evidence type="ECO:0000313" key="1">
    <source>
        <dbReference type="Proteomes" id="UP000694850"/>
    </source>
</evidence>
<proteinExistence type="predicted"/>
<reference evidence="2" key="1">
    <citation type="submission" date="2025-08" db="UniProtKB">
        <authorList>
            <consortium name="RefSeq"/>
        </authorList>
    </citation>
    <scope>IDENTIFICATION</scope>
</reference>
<organism evidence="1 2">
    <name type="scientific">Orycteropus afer afer</name>
    <dbReference type="NCBI Taxonomy" id="1230840"/>
    <lineage>
        <taxon>Eukaryota</taxon>
        <taxon>Metazoa</taxon>
        <taxon>Chordata</taxon>
        <taxon>Craniata</taxon>
        <taxon>Vertebrata</taxon>
        <taxon>Euteleostomi</taxon>
        <taxon>Mammalia</taxon>
        <taxon>Eutheria</taxon>
        <taxon>Afrotheria</taxon>
        <taxon>Tubulidentata</taxon>
        <taxon>Orycteropodidae</taxon>
        <taxon>Orycteropus</taxon>
    </lineage>
</organism>